<sequence length="68" mass="7907">MPEQKPARRLSLEEFQARIEWNGIPHAPERLEALHGAYLDLMVLTDRMRRGYGYADEPASIFPPEGRR</sequence>
<keyword evidence="2" id="KW-1185">Reference proteome</keyword>
<accession>A0A3N1MB75</accession>
<dbReference type="EMBL" id="RJKX01000011">
    <property type="protein sequence ID" value="ROQ00993.1"/>
    <property type="molecule type" value="Genomic_DNA"/>
</dbReference>
<dbReference type="AlphaFoldDB" id="A0A3N1MB75"/>
<name>A0A3N1MB75_9PROT</name>
<protein>
    <submittedName>
        <fullName evidence="1">Uncharacterized protein</fullName>
    </submittedName>
</protein>
<evidence type="ECO:0000313" key="2">
    <source>
        <dbReference type="Proteomes" id="UP000278222"/>
    </source>
</evidence>
<evidence type="ECO:0000313" key="1">
    <source>
        <dbReference type="EMBL" id="ROQ00993.1"/>
    </source>
</evidence>
<proteinExistence type="predicted"/>
<dbReference type="Proteomes" id="UP000278222">
    <property type="component" value="Unassembled WGS sequence"/>
</dbReference>
<reference evidence="1 2" key="1">
    <citation type="submission" date="2018-11" db="EMBL/GenBank/DDBJ databases">
        <title>Genomic Encyclopedia of Type Strains, Phase IV (KMG-IV): sequencing the most valuable type-strain genomes for metagenomic binning, comparative biology and taxonomic classification.</title>
        <authorList>
            <person name="Goeker M."/>
        </authorList>
    </citation>
    <scope>NUCLEOTIDE SEQUENCE [LARGE SCALE GENOMIC DNA]</scope>
    <source>
        <strain evidence="1 2">DSM 5900</strain>
    </source>
</reference>
<organism evidence="1 2">
    <name type="scientific">Stella humosa</name>
    <dbReference type="NCBI Taxonomy" id="94"/>
    <lineage>
        <taxon>Bacteria</taxon>
        <taxon>Pseudomonadati</taxon>
        <taxon>Pseudomonadota</taxon>
        <taxon>Alphaproteobacteria</taxon>
        <taxon>Rhodospirillales</taxon>
        <taxon>Stellaceae</taxon>
        <taxon>Stella</taxon>
    </lineage>
</organism>
<dbReference type="RefSeq" id="WP_123687799.1">
    <property type="nucleotide sequence ID" value="NZ_AP019700.1"/>
</dbReference>
<comment type="caution">
    <text evidence="1">The sequence shown here is derived from an EMBL/GenBank/DDBJ whole genome shotgun (WGS) entry which is preliminary data.</text>
</comment>
<gene>
    <name evidence="1" type="ORF">EDC65_0163</name>
</gene>